<dbReference type="Proteomes" id="UP000202583">
    <property type="component" value="Segment"/>
</dbReference>
<evidence type="ECO:0000313" key="3">
    <source>
        <dbReference type="Proteomes" id="UP000202583"/>
    </source>
</evidence>
<organism evidence="2 3">
    <name type="scientific">Ralstonia phage RSF1</name>
    <dbReference type="NCBI Taxonomy" id="1689679"/>
    <lineage>
        <taxon>Viruses</taxon>
        <taxon>Duplodnaviria</taxon>
        <taxon>Heunggongvirae</taxon>
        <taxon>Uroviricota</taxon>
        <taxon>Caudoviricetes</taxon>
        <taxon>Chimalliviridae</taxon>
        <taxon>Chiangmaivirus</taxon>
        <taxon>Chiangmaivirus RSF1</taxon>
    </lineage>
</organism>
<proteinExistence type="predicted"/>
<feature type="region of interest" description="Disordered" evidence="1">
    <location>
        <begin position="1"/>
        <end position="29"/>
    </location>
</feature>
<evidence type="ECO:0000256" key="1">
    <source>
        <dbReference type="SAM" id="MobiDB-lite"/>
    </source>
</evidence>
<keyword evidence="3" id="KW-1185">Reference proteome</keyword>
<dbReference type="EMBL" id="AP014927">
    <property type="protein sequence ID" value="BAU71415.1"/>
    <property type="molecule type" value="Genomic_DNA"/>
</dbReference>
<reference evidence="2 3" key="1">
    <citation type="submission" date="2015-07" db="EMBL/GenBank/DDBJ databases">
        <title>Two Asian jumbo phage RSL2 and RSF1 infecting the phytopathogen Ralstonia solanacearum share common features related to the phi-KZ-like phages.</title>
        <authorList>
            <person name="Kawasaki T."/>
            <person name="Fujie M."/>
            <person name="Chatchawankanphanich O."/>
            <person name="Ogata H."/>
            <person name="Yamada T."/>
        </authorList>
    </citation>
    <scope>NUCLEOTIDE SEQUENCE [LARGE SCALE GENOMIC DNA]</scope>
    <source>
        <strain evidence="2 3">RSF1</strain>
    </source>
</reference>
<evidence type="ECO:0000313" key="2">
    <source>
        <dbReference type="EMBL" id="BAU71415.1"/>
    </source>
</evidence>
<sequence>MRSLSGTWELGKNHIPARSATQHQTKRESEVGDAMSLAIGKHVCVFSVKDF</sequence>
<dbReference type="RefSeq" id="YP_009241387.1">
    <property type="nucleotide sequence ID" value="NC_028899.1"/>
</dbReference>
<dbReference type="KEGG" id="vg:35985081"/>
<protein>
    <submittedName>
        <fullName evidence="2">Uncharacterized protein</fullName>
    </submittedName>
</protein>
<dbReference type="GeneID" id="35985081"/>
<accession>A0A146I5L9</accession>
<name>A0A146I5L9_9CAUD</name>